<dbReference type="InterPro" id="IPR035490">
    <property type="entry name" value="GlmS/FrlB_SIS"/>
</dbReference>
<comment type="caution">
    <text evidence="3">The sequence shown here is derived from an EMBL/GenBank/DDBJ whole genome shotgun (WGS) entry which is preliminary data.</text>
</comment>
<dbReference type="GO" id="GO:1901135">
    <property type="term" value="P:carbohydrate derivative metabolic process"/>
    <property type="evidence" value="ECO:0007669"/>
    <property type="project" value="InterPro"/>
</dbReference>
<gene>
    <name evidence="3" type="ORF">ENW00_04115</name>
</gene>
<dbReference type="Pfam" id="PF01380">
    <property type="entry name" value="SIS"/>
    <property type="match status" value="2"/>
</dbReference>
<dbReference type="GO" id="GO:0097367">
    <property type="term" value="F:carbohydrate derivative binding"/>
    <property type="evidence" value="ECO:0007669"/>
    <property type="project" value="InterPro"/>
</dbReference>
<dbReference type="InterPro" id="IPR035466">
    <property type="entry name" value="GlmS/AgaS_SIS"/>
</dbReference>
<dbReference type="Gene3D" id="3.40.50.10490">
    <property type="entry name" value="Glucose-6-phosphate isomerase like protein, domain 1"/>
    <property type="match status" value="2"/>
</dbReference>
<accession>A0A7C3MNN1</accession>
<dbReference type="PROSITE" id="PS51464">
    <property type="entry name" value="SIS"/>
    <property type="match status" value="2"/>
</dbReference>
<dbReference type="AlphaFoldDB" id="A0A7C3MNN1"/>
<evidence type="ECO:0000259" key="2">
    <source>
        <dbReference type="PROSITE" id="PS51464"/>
    </source>
</evidence>
<evidence type="ECO:0000256" key="1">
    <source>
        <dbReference type="ARBA" id="ARBA00022737"/>
    </source>
</evidence>
<protein>
    <submittedName>
        <fullName evidence="3">SIS domain-containing protein</fullName>
    </submittedName>
</protein>
<sequence length="344" mass="39030">MMNKFMIKEIRESFQIIKGYKERVEEFKNISDELKKYNFNHVVFVARGSSDNAAIWGKYYIESHIGIPVSLCAPSLFTIYKRPPNLKNSLVIAISQSGESDDICEVIRTANEQGTLTIGITNNPEGKLAKLAKINIFTNAGQEKSVAATKTYLSQLVSLYFLINSIKGRIYMDEFDKILKAMDTILGMEEKIKEEVKPFKYMEHCAVLGRGFNLSTALETALKFKETSYIIAQPYSSADFMHGPLALATEGFPVFFFAPKGESLNHSLEILSILKEKGTDIYLFSNEPNLHKDYQGFFIDCDIPEDVSPILLIYPAQFFAYYLAELKGRDPDNPRNIRKVTITR</sequence>
<dbReference type="InterPro" id="IPR046348">
    <property type="entry name" value="SIS_dom_sf"/>
</dbReference>
<dbReference type="CDD" id="cd05009">
    <property type="entry name" value="SIS_GlmS_GlmD_2"/>
    <property type="match status" value="1"/>
</dbReference>
<dbReference type="PANTHER" id="PTHR10937">
    <property type="entry name" value="GLUCOSAMINE--FRUCTOSE-6-PHOSPHATE AMINOTRANSFERASE, ISOMERIZING"/>
    <property type="match status" value="1"/>
</dbReference>
<dbReference type="CDD" id="cd05008">
    <property type="entry name" value="SIS_GlmS_GlmD_1"/>
    <property type="match status" value="1"/>
</dbReference>
<reference evidence="3" key="1">
    <citation type="journal article" date="2020" name="mSystems">
        <title>Genome- and Community-Level Interaction Insights into Carbon Utilization and Element Cycling Functions of Hydrothermarchaeota in Hydrothermal Sediment.</title>
        <authorList>
            <person name="Zhou Z."/>
            <person name="Liu Y."/>
            <person name="Xu W."/>
            <person name="Pan J."/>
            <person name="Luo Z.H."/>
            <person name="Li M."/>
        </authorList>
    </citation>
    <scope>NUCLEOTIDE SEQUENCE [LARGE SCALE GENOMIC DNA]</scope>
    <source>
        <strain evidence="3">SpSt-81</strain>
    </source>
</reference>
<feature type="domain" description="SIS" evidence="2">
    <location>
        <begin position="30"/>
        <end position="172"/>
    </location>
</feature>
<name>A0A7C3MNN1_DICTH</name>
<keyword evidence="1" id="KW-0677">Repeat</keyword>
<dbReference type="SUPFAM" id="SSF53697">
    <property type="entry name" value="SIS domain"/>
    <property type="match status" value="1"/>
</dbReference>
<feature type="domain" description="SIS" evidence="2">
    <location>
        <begin position="188"/>
        <end position="334"/>
    </location>
</feature>
<dbReference type="PANTHER" id="PTHR10937:SF8">
    <property type="entry name" value="AMINOTRANSFERASE-RELATED"/>
    <property type="match status" value="1"/>
</dbReference>
<dbReference type="InterPro" id="IPR001347">
    <property type="entry name" value="SIS_dom"/>
</dbReference>
<organism evidence="3">
    <name type="scientific">Dictyoglomus thermophilum</name>
    <dbReference type="NCBI Taxonomy" id="14"/>
    <lineage>
        <taxon>Bacteria</taxon>
        <taxon>Pseudomonadati</taxon>
        <taxon>Dictyoglomota</taxon>
        <taxon>Dictyoglomia</taxon>
        <taxon>Dictyoglomales</taxon>
        <taxon>Dictyoglomaceae</taxon>
        <taxon>Dictyoglomus</taxon>
    </lineage>
</organism>
<dbReference type="EMBL" id="DTIN01000014">
    <property type="protein sequence ID" value="HFX13332.1"/>
    <property type="molecule type" value="Genomic_DNA"/>
</dbReference>
<proteinExistence type="predicted"/>
<evidence type="ECO:0000313" key="3">
    <source>
        <dbReference type="EMBL" id="HFX13332.1"/>
    </source>
</evidence>